<proteinExistence type="evidence at transcript level"/>
<dbReference type="EMBL" id="LR786684">
    <property type="protein sequence ID" value="CAB3262502.1"/>
    <property type="molecule type" value="mRNA"/>
</dbReference>
<reference evidence="7" key="1">
    <citation type="submission" date="2020-04" db="EMBL/GenBank/DDBJ databases">
        <authorList>
            <person name="Neveu A P."/>
        </authorList>
    </citation>
    <scope>NUCLEOTIDE SEQUENCE</scope>
    <source>
        <tissue evidence="7">Whole embryo</tissue>
    </source>
</reference>
<dbReference type="InterPro" id="IPR006052">
    <property type="entry name" value="TNF_dom"/>
</dbReference>
<dbReference type="Pfam" id="PF00229">
    <property type="entry name" value="TNF"/>
    <property type="match status" value="1"/>
</dbReference>
<dbReference type="GO" id="GO:0006955">
    <property type="term" value="P:immune response"/>
    <property type="evidence" value="ECO:0007669"/>
    <property type="project" value="InterPro"/>
</dbReference>
<accession>A0A6F9DHV8</accession>
<organism evidence="7">
    <name type="scientific">Phallusia mammillata</name>
    <dbReference type="NCBI Taxonomy" id="59560"/>
    <lineage>
        <taxon>Eukaryota</taxon>
        <taxon>Metazoa</taxon>
        <taxon>Chordata</taxon>
        <taxon>Tunicata</taxon>
        <taxon>Ascidiacea</taxon>
        <taxon>Phlebobranchia</taxon>
        <taxon>Ascidiidae</taxon>
        <taxon>Phallusia</taxon>
    </lineage>
</organism>
<dbReference type="AlphaFoldDB" id="A0A6F9DHV8"/>
<evidence type="ECO:0000256" key="1">
    <source>
        <dbReference type="ARBA" id="ARBA00004370"/>
    </source>
</evidence>
<dbReference type="Gene3D" id="2.60.120.40">
    <property type="match status" value="1"/>
</dbReference>
<dbReference type="InterPro" id="IPR008983">
    <property type="entry name" value="Tumour_necrosis_fac-like_dom"/>
</dbReference>
<comment type="subcellular location">
    <subcellularLocation>
        <location evidence="1">Membrane</location>
    </subcellularLocation>
</comment>
<keyword evidence="4 5" id="KW-0472">Membrane</keyword>
<keyword evidence="3" id="KW-0202">Cytokine</keyword>
<feature type="transmembrane region" description="Helical" evidence="5">
    <location>
        <begin position="33"/>
        <end position="53"/>
    </location>
</feature>
<evidence type="ECO:0000259" key="6">
    <source>
        <dbReference type="PROSITE" id="PS50049"/>
    </source>
</evidence>
<evidence type="ECO:0000256" key="4">
    <source>
        <dbReference type="ARBA" id="ARBA00023136"/>
    </source>
</evidence>
<dbReference type="GO" id="GO:0005615">
    <property type="term" value="C:extracellular space"/>
    <property type="evidence" value="ECO:0007669"/>
    <property type="project" value="UniProtKB-KW"/>
</dbReference>
<dbReference type="GO" id="GO:0005164">
    <property type="term" value="F:tumor necrosis factor receptor binding"/>
    <property type="evidence" value="ECO:0007669"/>
    <property type="project" value="InterPro"/>
</dbReference>
<dbReference type="SMART" id="SM00207">
    <property type="entry name" value="TNF"/>
    <property type="match status" value="1"/>
</dbReference>
<evidence type="ECO:0000313" key="7">
    <source>
        <dbReference type="EMBL" id="CAB3262502.1"/>
    </source>
</evidence>
<evidence type="ECO:0000256" key="3">
    <source>
        <dbReference type="ARBA" id="ARBA00022514"/>
    </source>
</evidence>
<feature type="domain" description="THD" evidence="6">
    <location>
        <begin position="117"/>
        <end position="266"/>
    </location>
</feature>
<dbReference type="GO" id="GO:0005125">
    <property type="term" value="F:cytokine activity"/>
    <property type="evidence" value="ECO:0007669"/>
    <property type="project" value="UniProtKB-KW"/>
</dbReference>
<evidence type="ECO:0000256" key="2">
    <source>
        <dbReference type="ARBA" id="ARBA00008670"/>
    </source>
</evidence>
<dbReference type="PROSITE" id="PS50049">
    <property type="entry name" value="THD_2"/>
    <property type="match status" value="1"/>
</dbReference>
<dbReference type="SUPFAM" id="SSF49842">
    <property type="entry name" value="TNF-like"/>
    <property type="match status" value="1"/>
</dbReference>
<gene>
    <name evidence="7" type="primary">LOC100180074</name>
</gene>
<evidence type="ECO:0000256" key="5">
    <source>
        <dbReference type="SAM" id="Phobius"/>
    </source>
</evidence>
<keyword evidence="5" id="KW-1133">Transmembrane helix</keyword>
<sequence length="269" mass="30020">MKLQVGTDAKLPLCRFPSTDSPQRENAAFAGRAWWTIWGVLALLIVGNAFMAIKLFSLSRELKSIENQVVFNQSSYGDAVANEIDIEYEQEDDVEDIRQLEQLKLRPKRSPKNKLRPVCHLVGIGNTGNRNDPTYFSWARPDVRNSPSISTCHMNVLPKTREVKSILINKSGLYYVYAQVTFRTGGAQNSAIQVVRSDSVRNVSLMTSVVKQQTTGGATVSDSVSVGGVFYLRSEQRLSVADIRSSVQPSNIDQRSDYSYFGVVFLSKK</sequence>
<dbReference type="PANTHER" id="PTHR11471:SF13">
    <property type="entry name" value="TNF FAMILY PROFILE DOMAIN-CONTAINING PROTEIN"/>
    <property type="match status" value="1"/>
</dbReference>
<comment type="similarity">
    <text evidence="2">Belongs to the tumor necrosis factor family.</text>
</comment>
<protein>
    <submittedName>
        <fullName evidence="7">Uncharacterized protein LOC100180074</fullName>
    </submittedName>
</protein>
<dbReference type="GO" id="GO:0016020">
    <property type="term" value="C:membrane"/>
    <property type="evidence" value="ECO:0007669"/>
    <property type="project" value="UniProtKB-SubCell"/>
</dbReference>
<name>A0A6F9DHV8_9ASCI</name>
<dbReference type="PANTHER" id="PTHR11471">
    <property type="entry name" value="TUMOR NECROSIS FACTOR FAMILY MEMBER"/>
    <property type="match status" value="1"/>
</dbReference>
<keyword evidence="5" id="KW-0812">Transmembrane</keyword>